<dbReference type="EMBL" id="JABKAU010000005">
    <property type="protein sequence ID" value="NVO30294.1"/>
    <property type="molecule type" value="Genomic_DNA"/>
</dbReference>
<evidence type="ECO:0000313" key="3">
    <source>
        <dbReference type="EMBL" id="NVO30294.1"/>
    </source>
</evidence>
<protein>
    <submittedName>
        <fullName evidence="3">YceI family protein</fullName>
    </submittedName>
</protein>
<dbReference type="InterPro" id="IPR007372">
    <property type="entry name" value="Lipid/polyisoprenoid-bd_YceI"/>
</dbReference>
<dbReference type="PANTHER" id="PTHR34406">
    <property type="entry name" value="PROTEIN YCEI"/>
    <property type="match status" value="1"/>
</dbReference>
<accession>A0A7Y7PM09</accession>
<evidence type="ECO:0000259" key="2">
    <source>
        <dbReference type="SMART" id="SM00867"/>
    </source>
</evidence>
<keyword evidence="1" id="KW-0732">Signal</keyword>
<evidence type="ECO:0000256" key="1">
    <source>
        <dbReference type="SAM" id="SignalP"/>
    </source>
</evidence>
<dbReference type="AlphaFoldDB" id="A0A7Y7PM09"/>
<gene>
    <name evidence="3" type="ORF">HW554_03665</name>
</gene>
<dbReference type="PANTHER" id="PTHR34406:SF1">
    <property type="entry name" value="PROTEIN YCEI"/>
    <property type="match status" value="1"/>
</dbReference>
<dbReference type="Gene3D" id="2.40.128.110">
    <property type="entry name" value="Lipid/polyisoprenoid-binding, YceI-like"/>
    <property type="match status" value="1"/>
</dbReference>
<evidence type="ECO:0000313" key="4">
    <source>
        <dbReference type="Proteomes" id="UP000565521"/>
    </source>
</evidence>
<feature type="signal peptide" evidence="1">
    <location>
        <begin position="1"/>
        <end position="22"/>
    </location>
</feature>
<reference evidence="3 4" key="1">
    <citation type="submission" date="2020-05" db="EMBL/GenBank/DDBJ databases">
        <title>Hymenobacter terrestris sp. nov. and Hymenobacter lapidiphilus sp. nov., isolated from regoliths in Antarctica.</title>
        <authorList>
            <person name="Sedlacek I."/>
            <person name="Pantucek R."/>
            <person name="Zeman M."/>
            <person name="Holochova P."/>
            <person name="Kralova S."/>
            <person name="Stankova E."/>
            <person name="Sedo O."/>
            <person name="Micenkova L."/>
            <person name="Svec P."/>
            <person name="Gupta V."/>
            <person name="Sood U."/>
            <person name="Korpole U.S."/>
            <person name="Lal R."/>
        </authorList>
    </citation>
    <scope>NUCLEOTIDE SEQUENCE [LARGE SCALE GENOMIC DNA]</scope>
    <source>
        <strain evidence="3 4">P5342</strain>
    </source>
</reference>
<dbReference type="InterPro" id="IPR036761">
    <property type="entry name" value="TTHA0802/YceI-like_sf"/>
</dbReference>
<feature type="domain" description="Lipid/polyisoprenoid-binding YceI-like" evidence="2">
    <location>
        <begin position="38"/>
        <end position="212"/>
    </location>
</feature>
<organism evidence="3 4">
    <name type="scientific">Hymenobacter lapidiphilus</name>
    <dbReference type="NCBI Taxonomy" id="2608003"/>
    <lineage>
        <taxon>Bacteria</taxon>
        <taxon>Pseudomonadati</taxon>
        <taxon>Bacteroidota</taxon>
        <taxon>Cytophagia</taxon>
        <taxon>Cytophagales</taxon>
        <taxon>Hymenobacteraceae</taxon>
        <taxon>Hymenobacter</taxon>
    </lineage>
</organism>
<keyword evidence="4" id="KW-1185">Reference proteome</keyword>
<dbReference type="Pfam" id="PF04264">
    <property type="entry name" value="YceI"/>
    <property type="match status" value="1"/>
</dbReference>
<dbReference type="RefSeq" id="WP_176906999.1">
    <property type="nucleotide sequence ID" value="NZ_JABKAU010000005.1"/>
</dbReference>
<sequence>MNKFFLPALLAVSLLGAAPASAQKKAKTTSTQAASAAAYQLQPQLSTLGWEGKKVTGAHNGTMQFQSGAVAVRGSQITGGKFVVDMNSLKVEDIKDADSNGKLVGHLRSDDFFSIDKNATSTFTITSITPLRGDAKGNNSTITGDLTIKGITQRISFPAKTGVKGGVASATGVATIDRTKFDIKYGSKSFFESIGDKAIMDEFMLSFNVIAKK</sequence>
<name>A0A7Y7PM09_9BACT</name>
<proteinExistence type="predicted"/>
<dbReference type="Proteomes" id="UP000565521">
    <property type="component" value="Unassembled WGS sequence"/>
</dbReference>
<comment type="caution">
    <text evidence="3">The sequence shown here is derived from an EMBL/GenBank/DDBJ whole genome shotgun (WGS) entry which is preliminary data.</text>
</comment>
<dbReference type="SUPFAM" id="SSF101874">
    <property type="entry name" value="YceI-like"/>
    <property type="match status" value="1"/>
</dbReference>
<dbReference type="SMART" id="SM00867">
    <property type="entry name" value="YceI"/>
    <property type="match status" value="1"/>
</dbReference>
<feature type="chain" id="PRO_5031047206" evidence="1">
    <location>
        <begin position="23"/>
        <end position="213"/>
    </location>
</feature>